<dbReference type="InterPro" id="IPR025605">
    <property type="entry name" value="OST-HTH/LOTUS_dom"/>
</dbReference>
<dbReference type="Pfam" id="PF12872">
    <property type="entry name" value="OST-HTH"/>
    <property type="match status" value="4"/>
</dbReference>
<dbReference type="InterPro" id="IPR012677">
    <property type="entry name" value="Nucleotide-bd_a/b_plait_sf"/>
</dbReference>
<dbReference type="Pfam" id="PF19687">
    <property type="entry name" value="MARF1_LOTUS"/>
    <property type="match status" value="1"/>
</dbReference>
<feature type="domain" description="HTH OST-type" evidence="2">
    <location>
        <begin position="494"/>
        <end position="571"/>
    </location>
</feature>
<dbReference type="PROSITE" id="PS51644">
    <property type="entry name" value="HTH_OST"/>
    <property type="match status" value="4"/>
</dbReference>
<dbReference type="Gene3D" id="3.30.420.610">
    <property type="entry name" value="LOTUS domain-like"/>
    <property type="match status" value="2"/>
</dbReference>
<sequence length="1174" mass="132876">MSQRSHSKRNIPDLMSVDPLGSNCSVSGRNQYHCGSYRGVKSRSLSTPLLPQGSSYSRGNRFNPYTSSNRFQSGFEYRGTTQQPINRREISSNSEMERLSYSEALKSTISSQEKHEMPQDAVTLQISNLDPTIEEHNIRHYLLSQLKPITPVLSLIMETPTMAKVKVASTEFAKQVVTHLHRKKIGHKRILVSYLKDPSSAETSALKCQVTGLLKDVPNNTLQVYKFRELFQSRFKCSISILDLYRMQDVCIISHDKNDERWISLHPDLVNAVQNNPLIDSSQHSVPYCVYHFKQEQDKGWAELEIEPLPNVMMTVSQVESIIYELLKVHKDDIPTASLMYCIEAELNIKIEPNEFGVPFECLITCARGVQITNNNFGIKVLTWMEQETLACDASETSSVHGSTSSNSRYVGKITADPLTQISREVVELVKMCPKAIMKFNRFIPAYHNHFGKQCRVADYGYTRLIDLFDALSTTVQIIGDGENRCITLTHKSQVRRFTSDLLKILRAQPTKSIHLSDLPEIFSYTQNRYFDITEYGVCDVKDMLDGLVNNNAIVIQPINNGTDILISIMKRQQTIVELEKTSIFAGEVVELFRNAPQYSIAFKKFVRSYHYHFGYQCRLSDYGFSKLAELLEAICGVVKMDNGSNDEDRKILLCQEVALRVFAEQLHDLIKNFTGKNTTLVKLSDILQMHKNKFGYQIHPQTLGYETMSEAIQHVPFIEVFEKDGEDFIICHLEDSHFRLRAYAAAIILNETGSDKMVAKTFIQAYAHRFHEILTEKGIFDMRHAIKITFMNGVKMICMTPLMKLLMRIGLILENETYLNICEIKNALNLSPSCYFEMGYPNISSLIQAHMDLFVSPGGNNIHERSDIRLRNEAILTKKGLHKFMEQCKQYLGSKTQKRAVVDHLKPKSIPFTGNQLRQTPGAKPVKAITTDQHFASQPPKTMAPRSTFFPDNQRYATNGGFKIGNQKPPTNFSQAYDKQNHENYQLDFNNNHTTREWLDSSVTRPPPGFIPKNNNTTSHNWSSQSQNMPLHERRNTTDLSGLSSLSDVFGFGLGSLHSGIGGTSNDNFASFNFSSYYEPPKPDTPPTRMMPFSYDPVWSSTTTGNFESAQGANGNNMHSLNIHLPELKTLNIMPVMSSPCSHSRAGTPASTSSSNGNTNQNSNGVDKNNNFK</sequence>
<reference evidence="3" key="1">
    <citation type="submission" date="2018-07" db="EMBL/GenBank/DDBJ databases">
        <authorList>
            <person name="Quirk P.G."/>
            <person name="Krulwich T.A."/>
        </authorList>
    </citation>
    <scope>NUCLEOTIDE SEQUENCE</scope>
</reference>
<gene>
    <name evidence="3" type="primary">CSON001592</name>
</gene>
<dbReference type="Gene3D" id="3.30.70.330">
    <property type="match status" value="1"/>
</dbReference>
<evidence type="ECO:0000256" key="1">
    <source>
        <dbReference type="SAM" id="MobiDB-lite"/>
    </source>
</evidence>
<protein>
    <submittedName>
        <fullName evidence="3">CSON001592 protein</fullName>
    </submittedName>
</protein>
<dbReference type="InterPro" id="IPR045602">
    <property type="entry name" value="MARF1_LOTUS"/>
</dbReference>
<feature type="region of interest" description="Disordered" evidence="1">
    <location>
        <begin position="1140"/>
        <end position="1174"/>
    </location>
</feature>
<feature type="region of interest" description="Disordered" evidence="1">
    <location>
        <begin position="44"/>
        <end position="72"/>
    </location>
</feature>
<dbReference type="OMA" id="CCKNSIS"/>
<dbReference type="CDD" id="cd08824">
    <property type="entry name" value="LOTUS"/>
    <property type="match status" value="1"/>
</dbReference>
<dbReference type="InterPro" id="IPR041966">
    <property type="entry name" value="LOTUS-like"/>
</dbReference>
<evidence type="ECO:0000259" key="2">
    <source>
        <dbReference type="PROSITE" id="PS51644"/>
    </source>
</evidence>
<dbReference type="EMBL" id="UFQT01001254">
    <property type="protein sequence ID" value="SSX29664.1"/>
    <property type="molecule type" value="Genomic_DNA"/>
</dbReference>
<dbReference type="AlphaFoldDB" id="A0A336MGZ5"/>
<feature type="domain" description="HTH OST-type" evidence="2">
    <location>
        <begin position="418"/>
        <end position="492"/>
    </location>
</feature>
<dbReference type="SUPFAM" id="SSF54928">
    <property type="entry name" value="RNA-binding domain, RBD"/>
    <property type="match status" value="1"/>
</dbReference>
<feature type="domain" description="HTH OST-type" evidence="2">
    <location>
        <begin position="659"/>
        <end position="736"/>
    </location>
</feature>
<evidence type="ECO:0000313" key="3">
    <source>
        <dbReference type="EMBL" id="SSX29664.1"/>
    </source>
</evidence>
<name>A0A336MGZ5_CULSO</name>
<feature type="compositionally biased region" description="Low complexity" evidence="1">
    <location>
        <begin position="1152"/>
        <end position="1166"/>
    </location>
</feature>
<dbReference type="GO" id="GO:0003676">
    <property type="term" value="F:nucleic acid binding"/>
    <property type="evidence" value="ECO:0007669"/>
    <property type="project" value="InterPro"/>
</dbReference>
<organism evidence="3">
    <name type="scientific">Culicoides sonorensis</name>
    <name type="common">Biting midge</name>
    <dbReference type="NCBI Taxonomy" id="179676"/>
    <lineage>
        <taxon>Eukaryota</taxon>
        <taxon>Metazoa</taxon>
        <taxon>Ecdysozoa</taxon>
        <taxon>Arthropoda</taxon>
        <taxon>Hexapoda</taxon>
        <taxon>Insecta</taxon>
        <taxon>Pterygota</taxon>
        <taxon>Neoptera</taxon>
        <taxon>Endopterygota</taxon>
        <taxon>Diptera</taxon>
        <taxon>Nematocera</taxon>
        <taxon>Chironomoidea</taxon>
        <taxon>Ceratopogonidae</taxon>
        <taxon>Ceratopogoninae</taxon>
        <taxon>Culicoides</taxon>
        <taxon>Monoculicoides</taxon>
    </lineage>
</organism>
<dbReference type="InterPro" id="IPR035979">
    <property type="entry name" value="RBD_domain_sf"/>
</dbReference>
<accession>A0A336MGZ5</accession>
<feature type="domain" description="HTH OST-type" evidence="2">
    <location>
        <begin position="581"/>
        <end position="656"/>
    </location>
</feature>
<dbReference type="VEuPathDB" id="VectorBase:CSON001592"/>
<proteinExistence type="predicted"/>